<dbReference type="AlphaFoldDB" id="A0A0F7KWM0"/>
<evidence type="ECO:0000313" key="2">
    <source>
        <dbReference type="EMBL" id="AKH43612.1"/>
    </source>
</evidence>
<reference evidence="2" key="1">
    <citation type="submission" date="2015-05" db="EMBL/GenBank/DDBJ databases">
        <title>The complete genome of Altererythrobacter atlanticus strain 26DY36.</title>
        <authorList>
            <person name="Wu Y.-H."/>
            <person name="Cheng H."/>
            <person name="Wu X.-W."/>
        </authorList>
    </citation>
    <scope>NUCLEOTIDE SEQUENCE [LARGE SCALE GENOMIC DNA]</scope>
    <source>
        <strain evidence="2">26DY36</strain>
    </source>
</reference>
<dbReference type="SUPFAM" id="SSF51735">
    <property type="entry name" value="NAD(P)-binding Rossmann-fold domains"/>
    <property type="match status" value="1"/>
</dbReference>
<dbReference type="OrthoDB" id="7419852at2"/>
<dbReference type="InterPro" id="IPR016040">
    <property type="entry name" value="NAD(P)-bd_dom"/>
</dbReference>
<proteinExistence type="predicted"/>
<keyword evidence="3" id="KW-1185">Reference proteome</keyword>
<accession>A0A0F7KWM0</accession>
<dbReference type="Gene3D" id="3.40.50.720">
    <property type="entry name" value="NAD(P)-binding Rossmann-like Domain"/>
    <property type="match status" value="1"/>
</dbReference>
<organism evidence="2 3">
    <name type="scientific">Croceibacterium atlanticum</name>
    <dbReference type="NCBI Taxonomy" id="1267766"/>
    <lineage>
        <taxon>Bacteria</taxon>
        <taxon>Pseudomonadati</taxon>
        <taxon>Pseudomonadota</taxon>
        <taxon>Alphaproteobacteria</taxon>
        <taxon>Sphingomonadales</taxon>
        <taxon>Erythrobacteraceae</taxon>
        <taxon>Croceibacterium</taxon>
    </lineage>
</organism>
<dbReference type="Pfam" id="PF13460">
    <property type="entry name" value="NAD_binding_10"/>
    <property type="match status" value="1"/>
</dbReference>
<feature type="domain" description="NAD(P)-binding" evidence="1">
    <location>
        <begin position="11"/>
        <end position="200"/>
    </location>
</feature>
<name>A0A0F7KWM0_9SPHN</name>
<dbReference type="InterPro" id="IPR036291">
    <property type="entry name" value="NAD(P)-bd_dom_sf"/>
</dbReference>
<dbReference type="PATRIC" id="fig|1267766.3.peg.2615"/>
<dbReference type="PANTHER" id="PTHR15020">
    <property type="entry name" value="FLAVIN REDUCTASE-RELATED"/>
    <property type="match status" value="1"/>
</dbReference>
<dbReference type="PANTHER" id="PTHR15020:SF50">
    <property type="entry name" value="UPF0659 PROTEIN YMR090W"/>
    <property type="match status" value="1"/>
</dbReference>
<sequence>MTDTRPIAVFGAGGKTGTELLRRALARDIPIRAFEHTVPGPDERVGDFEYIECDVLSDDFAGDLDGCRAVISTLGVAFGPGNAIDPPPLYSDGTRNLLGAMAQAKIDRIAVISAAFVEHQSSVPAWFELTAKPALFNILEQMRAMEAMLSDAQGIKWTAARPGWLLDEPYTGDAVISDERLAEGCFRCRHADLAASLLDFVCEDIWINAKPAIGRPEAEQFESPAAIKAELGID</sequence>
<evidence type="ECO:0000313" key="3">
    <source>
        <dbReference type="Proteomes" id="UP000034392"/>
    </source>
</evidence>
<evidence type="ECO:0000259" key="1">
    <source>
        <dbReference type="Pfam" id="PF13460"/>
    </source>
</evidence>
<gene>
    <name evidence="2" type="ORF">WYH_02582</name>
</gene>
<protein>
    <recommendedName>
        <fullName evidence="1">NAD(P)-binding domain-containing protein</fullName>
    </recommendedName>
</protein>
<dbReference type="KEGG" id="aay:WYH_02582"/>
<dbReference type="EMBL" id="CP011452">
    <property type="protein sequence ID" value="AKH43612.1"/>
    <property type="molecule type" value="Genomic_DNA"/>
</dbReference>
<dbReference type="STRING" id="1267766.WYH_02582"/>
<dbReference type="Proteomes" id="UP000034392">
    <property type="component" value="Chromosome"/>
</dbReference>
<dbReference type="RefSeq" id="WP_046904122.1">
    <property type="nucleotide sequence ID" value="NZ_CP011452.2"/>
</dbReference>